<evidence type="ECO:0000259" key="5">
    <source>
        <dbReference type="Pfam" id="PF00329"/>
    </source>
</evidence>
<proteinExistence type="inferred from homology"/>
<feature type="domain" description="NADH:ubiquinone oxidoreductase 30kDa subunit" evidence="5">
    <location>
        <begin position="34"/>
        <end position="148"/>
    </location>
</feature>
<dbReference type="RefSeq" id="WP_368846957.1">
    <property type="nucleotide sequence ID" value="NZ_CP194411.1"/>
</dbReference>
<evidence type="ECO:0000256" key="1">
    <source>
        <dbReference type="ARBA" id="ARBA00007569"/>
    </source>
</evidence>
<keyword evidence="2 3" id="KW-0813">Transport</keyword>
<comment type="caution">
    <text evidence="6">The sequence shown here is derived from an EMBL/GenBank/DDBJ whole genome shotgun (WGS) entry which is preliminary data.</text>
</comment>
<keyword evidence="3" id="KW-0520">NAD</keyword>
<dbReference type="Gene3D" id="3.30.460.80">
    <property type="entry name" value="NADH:ubiquinone oxidoreductase, 30kDa subunit"/>
    <property type="match status" value="1"/>
</dbReference>
<comment type="function">
    <text evidence="4">NDH-1 shuttles electrons from NADH, via FMN and iron-sulfur (Fe-S) centers, to quinones in the respiratory chain.</text>
</comment>
<evidence type="ECO:0000256" key="4">
    <source>
        <dbReference type="RuleBase" id="RU003582"/>
    </source>
</evidence>
<organism evidence="6 7">
    <name type="scientific">Selenomonas sputigena</name>
    <dbReference type="NCBI Taxonomy" id="69823"/>
    <lineage>
        <taxon>Bacteria</taxon>
        <taxon>Bacillati</taxon>
        <taxon>Bacillota</taxon>
        <taxon>Negativicutes</taxon>
        <taxon>Selenomonadales</taxon>
        <taxon>Selenomonadaceae</taxon>
        <taxon>Selenomonas</taxon>
    </lineage>
</organism>
<dbReference type="InterPro" id="IPR020396">
    <property type="entry name" value="NADH_UbQ_OxRdtase_CS"/>
</dbReference>
<dbReference type="InterPro" id="IPR001268">
    <property type="entry name" value="NADH_UbQ_OxRdtase_30kDa_su"/>
</dbReference>
<evidence type="ECO:0000256" key="3">
    <source>
        <dbReference type="RuleBase" id="RU003456"/>
    </source>
</evidence>
<name>A0ABV3X4V7_9FIRM</name>
<sequence>MRTTAYFSKERLEKLVAVFPKATFDAEAEEPAFVVAAADFPAVLRTLKEKEGFDRLGNLTAVDWKDHIEMVYHLYNMEENVKLEVKVALESVAPVIESATALYPGAEFEEREVYDLMGVEFLHHPDLRRILMPDNYPAHPLRKDFIAPEPKLEGGKLVWLKKAPTS</sequence>
<dbReference type="EMBL" id="JARVLH010000003">
    <property type="protein sequence ID" value="MEX5285231.1"/>
    <property type="molecule type" value="Genomic_DNA"/>
</dbReference>
<evidence type="ECO:0000313" key="6">
    <source>
        <dbReference type="EMBL" id="MEX5285231.1"/>
    </source>
</evidence>
<evidence type="ECO:0000256" key="2">
    <source>
        <dbReference type="ARBA" id="ARBA00022448"/>
    </source>
</evidence>
<dbReference type="PROSITE" id="PS00542">
    <property type="entry name" value="COMPLEX1_30K"/>
    <property type="match status" value="1"/>
</dbReference>
<comment type="similarity">
    <text evidence="1 3">Belongs to the complex I 30 kDa subunit family.</text>
</comment>
<gene>
    <name evidence="6" type="ORF">QCO44_06200</name>
</gene>
<dbReference type="PANTHER" id="PTHR10884:SF14">
    <property type="entry name" value="NADH DEHYDROGENASE [UBIQUINONE] IRON-SULFUR PROTEIN 3, MITOCHONDRIAL"/>
    <property type="match status" value="1"/>
</dbReference>
<comment type="catalytic activity">
    <reaction evidence="4">
        <text>a quinone + NADH + 5 H(+)(in) = a quinol + NAD(+) + 4 H(+)(out)</text>
        <dbReference type="Rhea" id="RHEA:57888"/>
        <dbReference type="ChEBI" id="CHEBI:15378"/>
        <dbReference type="ChEBI" id="CHEBI:24646"/>
        <dbReference type="ChEBI" id="CHEBI:57540"/>
        <dbReference type="ChEBI" id="CHEBI:57945"/>
        <dbReference type="ChEBI" id="CHEBI:132124"/>
    </reaction>
</comment>
<protein>
    <recommendedName>
        <fullName evidence="4">NADH-quinone oxidoreductase</fullName>
        <ecNumber evidence="4">7.1.1.-</ecNumber>
    </recommendedName>
</protein>
<dbReference type="Proteomes" id="UP001559623">
    <property type="component" value="Unassembled WGS sequence"/>
</dbReference>
<accession>A0ABV3X4V7</accession>
<dbReference type="EC" id="7.1.1.-" evidence="4"/>
<dbReference type="InterPro" id="IPR037232">
    <property type="entry name" value="NADH_quin_OxRdtase_su_C/D-like"/>
</dbReference>
<dbReference type="SUPFAM" id="SSF143243">
    <property type="entry name" value="Nqo5-like"/>
    <property type="match status" value="1"/>
</dbReference>
<dbReference type="PANTHER" id="PTHR10884">
    <property type="entry name" value="NADH DEHYDROGENASE UBIQUINONE IRON-SULFUR PROTEIN 3"/>
    <property type="match status" value="1"/>
</dbReference>
<keyword evidence="3" id="KW-1278">Translocase</keyword>
<reference evidence="6 7" key="1">
    <citation type="submission" date="2023-04" db="EMBL/GenBank/DDBJ databases">
        <title>Genome Sequence of Selenomonas sputigena ATCC 33150.</title>
        <authorList>
            <person name="Miller D.P."/>
            <person name="Anvari S."/>
            <person name="Polson S.W."/>
            <person name="Macdonald M."/>
            <person name="Mcdowell J.V."/>
        </authorList>
    </citation>
    <scope>NUCLEOTIDE SEQUENCE [LARGE SCALE GENOMIC DNA]</scope>
    <source>
        <strain evidence="6 7">ATCC 33150</strain>
    </source>
</reference>
<evidence type="ECO:0000313" key="7">
    <source>
        <dbReference type="Proteomes" id="UP001559623"/>
    </source>
</evidence>
<keyword evidence="4" id="KW-0874">Quinone</keyword>
<dbReference type="Pfam" id="PF00329">
    <property type="entry name" value="Complex1_30kDa"/>
    <property type="match status" value="1"/>
</dbReference>
<keyword evidence="7" id="KW-1185">Reference proteome</keyword>